<feature type="region of interest" description="Disordered" evidence="1">
    <location>
        <begin position="1"/>
        <end position="186"/>
    </location>
</feature>
<feature type="region of interest" description="Disordered" evidence="1">
    <location>
        <begin position="809"/>
        <end position="831"/>
    </location>
</feature>
<sequence>MASSIFSTSTPNFPALGTSPRKNFVPPPPSFHSPQPRIASPLARSDDESASKRTFVSSPSAAFSPPRNKYPPSASQSYKLSPSVTSPLAIPGTRGRSSSTASATRSLSSLTRSSTQGTSATGRSPGFSAFSPSGSPAAPRHRRTSSSASTAAFALTKVLRGRLNRSDTDGAGYYDSDESWDDGDLDPMSEFALPGWKLEHASRTSEDVRTSSLNTPSPVKKPLIGDATLRGWTMDSEPIPTKEFGTLGQRPIVRKFSDNFAPSTKHRSPTSTTGRTPRFQSPKSPFKSPTPKTKTDPSVATSSTGRGSPLLLSSRPQHVKQASSLTLAHSSSSEPDPSALLPPFLTPPIQTVDLPMLCTDSEVEERLEDDLKLESRSPRPFPSRPAQNRSLFSKEPNSGTVGNKDTSAKRSVVKKKSSGLLSTSDISYPTSHQVVNLKVPVSGPRRTMASPRALSFDEKRDQLGLFKQHDVFDTSADQTPKPPSAQNKTSVSISSIRKASNLALGRKNGSESDQLARTQTPAAPPSRPSTPPPFSDLITMPTPTARQSKAERILGLSAGAAAAIRASATSTALITQAPQPKTGSAATNNNNNPYVRVRSPFELLPRSVTPQPASTVSGIKKYVGSSSASGPKKEVAFVQPAATGSVPLLSYDPRRRPKEALQSKSQESLHPSDGSGSSASAPDTPDSLQKTTDLPWVPATLASLSRALPQTKGAPSIIRKLSAKRTGMGAAASFGKAVLGGPPMRPQRASDLEIMDSQGGENQDQSYKLSVSDASQRYQRLGPGSPISQVARSPRFELRDHQLLPPLPERKQAPAFAPPTAPLQSFPPTPIEKDSWLARQKAAYAATQASQSNALRLEKKTSNSGAIFSSESLPFMDDSYRTSEDSPSDARPSSPEIDAGLRLQVEEEKVAQAAEVAANLAAAAKLADVVGPISPPAVQGAPVAAQAAVKPVAPFHATVLGTQLIPSSDLEGRKLYDLDNLSGAISSRKRRIIIQLKVRKETFWASKDIFLANDSNGAEEGRLVSMLRNTSNMAEQMFGPDEFEDEPATSTLKPRPTLTPSRTPMSETASFEFNLQHPFHLGCAGASKSTLEVDLTPTSANCHLSSPGTPASTPSPILSPSSVGSTIVFTPKAPVSLRASNTSTFARALGPLVAQQAAYVARLRIQQQEVEGRYGEDGDHTGWGGPSDVTIDENEWDHEQENEAEPGSNFLDRSPPHRERRTLTLSRVEEEDQVDSRCSMSSWFHGRSPSPDLFPSRRPSEMVRLAEEEMEEPGVVPQITIEPAVPSIEIEEEAPSEPNSPGPDRMHILITLKLDRDPNAYPSILAALCKDRNVRSEGRVQDIESSSSGHSGGHIRSSVRLQSVDVGTISRRRRGLETSVYQTSLSSESDTDADQQGQNTSAPRTWSSKQEIEEAAWLGIV</sequence>
<feature type="compositionally biased region" description="Pro residues" evidence="1">
    <location>
        <begin position="522"/>
        <end position="534"/>
    </location>
</feature>
<feature type="region of interest" description="Disordered" evidence="1">
    <location>
        <begin position="1339"/>
        <end position="1359"/>
    </location>
</feature>
<dbReference type="Proteomes" id="UP000078113">
    <property type="component" value="Unassembled WGS sequence"/>
</dbReference>
<feature type="compositionally biased region" description="Polar residues" evidence="1">
    <location>
        <begin position="1"/>
        <end position="12"/>
    </location>
</feature>
<feature type="compositionally biased region" description="Low complexity" evidence="1">
    <location>
        <begin position="269"/>
        <end position="298"/>
    </location>
</feature>
<feature type="region of interest" description="Disordered" evidence="1">
    <location>
        <begin position="646"/>
        <end position="692"/>
    </location>
</feature>
<comment type="caution">
    <text evidence="2">The sequence shown here is derived from an EMBL/GenBank/DDBJ whole genome shotgun (WGS) entry which is preliminary data.</text>
</comment>
<feature type="compositionally biased region" description="Pro residues" evidence="1">
    <location>
        <begin position="816"/>
        <end position="830"/>
    </location>
</feature>
<evidence type="ECO:0000256" key="1">
    <source>
        <dbReference type="SAM" id="MobiDB-lite"/>
    </source>
</evidence>
<feature type="region of interest" description="Disordered" evidence="1">
    <location>
        <begin position="877"/>
        <end position="896"/>
    </location>
</feature>
<evidence type="ECO:0000313" key="2">
    <source>
        <dbReference type="EMBL" id="KAE8270446.1"/>
    </source>
</evidence>
<feature type="compositionally biased region" description="Polar residues" evidence="1">
    <location>
        <begin position="1379"/>
        <end position="1409"/>
    </location>
</feature>
<feature type="compositionally biased region" description="Acidic residues" evidence="1">
    <location>
        <begin position="175"/>
        <end position="186"/>
    </location>
</feature>
<feature type="region of interest" description="Disordered" evidence="1">
    <location>
        <begin position="201"/>
        <end position="541"/>
    </location>
</feature>
<feature type="region of interest" description="Disordered" evidence="1">
    <location>
        <begin position="1041"/>
        <end position="1065"/>
    </location>
</feature>
<feature type="compositionally biased region" description="Basic and acidic residues" evidence="1">
    <location>
        <begin position="1171"/>
        <end position="1180"/>
    </location>
</feature>
<proteinExistence type="predicted"/>
<feature type="compositionally biased region" description="Basic and acidic residues" evidence="1">
    <location>
        <begin position="455"/>
        <end position="472"/>
    </location>
</feature>
<feature type="compositionally biased region" description="Low complexity" evidence="1">
    <location>
        <begin position="671"/>
        <end position="687"/>
    </location>
</feature>
<protein>
    <submittedName>
        <fullName evidence="2">Uncharacterized protein</fullName>
    </submittedName>
</protein>
<feature type="compositionally biased region" description="Polar residues" evidence="1">
    <location>
        <begin position="425"/>
        <end position="434"/>
    </location>
</feature>
<accession>A0A8X7T6B7</accession>
<feature type="compositionally biased region" description="Basic and acidic residues" evidence="1">
    <location>
        <begin position="652"/>
        <end position="661"/>
    </location>
</feature>
<reference evidence="2" key="1">
    <citation type="submission" date="2016-04" db="EMBL/GenBank/DDBJ databases">
        <authorList>
            <person name="Nguyen H.D."/>
            <person name="Samba Siva P."/>
            <person name="Cullis J."/>
            <person name="Levesque C.A."/>
            <person name="Hambleton S."/>
        </authorList>
    </citation>
    <scope>NUCLEOTIDE SEQUENCE</scope>
    <source>
        <strain evidence="2">DAOMC 236422</strain>
    </source>
</reference>
<feature type="compositionally biased region" description="Low complexity" evidence="1">
    <location>
        <begin position="93"/>
        <end position="138"/>
    </location>
</feature>
<feature type="compositionally biased region" description="Polar residues" evidence="1">
    <location>
        <begin position="386"/>
        <end position="405"/>
    </location>
</feature>
<feature type="compositionally biased region" description="Polar residues" evidence="1">
    <location>
        <begin position="73"/>
        <end position="86"/>
    </location>
</feature>
<feature type="region of interest" description="Disordered" evidence="1">
    <location>
        <begin position="1171"/>
        <end position="1232"/>
    </location>
</feature>
<feature type="compositionally biased region" description="Low complexity" evidence="1">
    <location>
        <begin position="57"/>
        <end position="66"/>
    </location>
</feature>
<dbReference type="EMBL" id="LWDG02000050">
    <property type="protein sequence ID" value="KAE8270446.1"/>
    <property type="molecule type" value="Genomic_DNA"/>
</dbReference>
<feature type="compositionally biased region" description="Low complexity" evidence="1">
    <location>
        <begin position="322"/>
        <end position="333"/>
    </location>
</feature>
<feature type="compositionally biased region" description="Polar residues" evidence="1">
    <location>
        <begin position="484"/>
        <end position="498"/>
    </location>
</feature>
<evidence type="ECO:0000313" key="3">
    <source>
        <dbReference type="Proteomes" id="UP000078113"/>
    </source>
</evidence>
<reference evidence="2" key="2">
    <citation type="journal article" date="2019" name="IMA Fungus">
        <title>Genome sequencing and comparison of five Tilletia species to identify candidate genes for the detection of regulated species infecting wheat.</title>
        <authorList>
            <person name="Nguyen H.D.T."/>
            <person name="Sultana T."/>
            <person name="Kesanakurti P."/>
            <person name="Hambleton S."/>
        </authorList>
    </citation>
    <scope>NUCLEOTIDE SEQUENCE</scope>
    <source>
        <strain evidence="2">DAOMC 236422</strain>
    </source>
</reference>
<feature type="compositionally biased region" description="Low complexity" evidence="1">
    <location>
        <begin position="1345"/>
        <end position="1358"/>
    </location>
</feature>
<gene>
    <name evidence="2" type="ORF">A4X09_0g1906</name>
</gene>
<keyword evidence="3" id="KW-1185">Reference proteome</keyword>
<feature type="compositionally biased region" description="Polar residues" evidence="1">
    <location>
        <begin position="1048"/>
        <end position="1065"/>
    </location>
</feature>
<organism evidence="2 3">
    <name type="scientific">Tilletia walkeri</name>
    <dbReference type="NCBI Taxonomy" id="117179"/>
    <lineage>
        <taxon>Eukaryota</taxon>
        <taxon>Fungi</taxon>
        <taxon>Dikarya</taxon>
        <taxon>Basidiomycota</taxon>
        <taxon>Ustilaginomycotina</taxon>
        <taxon>Exobasidiomycetes</taxon>
        <taxon>Tilletiales</taxon>
        <taxon>Tilletiaceae</taxon>
        <taxon>Tilletia</taxon>
    </lineage>
</organism>
<feature type="compositionally biased region" description="Acidic residues" evidence="1">
    <location>
        <begin position="1190"/>
        <end position="1204"/>
    </location>
</feature>
<name>A0A8X7T6B7_9BASI</name>
<feature type="region of interest" description="Disordered" evidence="1">
    <location>
        <begin position="1375"/>
        <end position="1410"/>
    </location>
</feature>